<evidence type="ECO:0008006" key="3">
    <source>
        <dbReference type="Google" id="ProtNLM"/>
    </source>
</evidence>
<accession>A0ABT7UN28</accession>
<name>A0ABT7UN28_9FIRM</name>
<evidence type="ECO:0000313" key="1">
    <source>
        <dbReference type="EMBL" id="MDM8200287.1"/>
    </source>
</evidence>
<organism evidence="1 2">
    <name type="scientific">Allofournierella massiliensis</name>
    <dbReference type="NCBI Taxonomy" id="1650663"/>
    <lineage>
        <taxon>Bacteria</taxon>
        <taxon>Bacillati</taxon>
        <taxon>Bacillota</taxon>
        <taxon>Clostridia</taxon>
        <taxon>Eubacteriales</taxon>
        <taxon>Oscillospiraceae</taxon>
        <taxon>Allofournierella</taxon>
    </lineage>
</organism>
<evidence type="ECO:0000313" key="2">
    <source>
        <dbReference type="Proteomes" id="UP001529380"/>
    </source>
</evidence>
<protein>
    <recommendedName>
        <fullName evidence="3">HEAT repeat protein</fullName>
    </recommendedName>
</protein>
<gene>
    <name evidence="1" type="ORF">QUW08_03095</name>
</gene>
<sequence>MRKPRPKTMKGEAFDWRETESAGRWSDEYPDNVILAADDPDRFLAELGKAQTYKREALCQALKFLEENELLDLKKMATAILEDEQDSPMESHRLSMAAYSLGSIADHLKGTYTYNSYFFDTHRCTSLMHKQIFEEIQEHPQLWALVIFDCHY</sequence>
<proteinExistence type="predicted"/>
<comment type="caution">
    <text evidence="1">The sequence shown here is derived from an EMBL/GenBank/DDBJ whole genome shotgun (WGS) entry which is preliminary data.</text>
</comment>
<dbReference type="EMBL" id="JAUDCL010000003">
    <property type="protein sequence ID" value="MDM8200287.1"/>
    <property type="molecule type" value="Genomic_DNA"/>
</dbReference>
<keyword evidence="2" id="KW-1185">Reference proteome</keyword>
<reference evidence="1 2" key="1">
    <citation type="submission" date="2023-06" db="EMBL/GenBank/DDBJ databases">
        <title>Identification and characterization of horizontal gene transfer across gut microbiota members of farm animals based on homology search.</title>
        <authorList>
            <person name="Schwarzerova J."/>
            <person name="Nykrynova M."/>
            <person name="Jureckova K."/>
            <person name="Cejkova D."/>
            <person name="Rychlik I."/>
        </authorList>
    </citation>
    <scope>NUCLEOTIDE SEQUENCE [LARGE SCALE GENOMIC DNA]</scope>
    <source>
        <strain evidence="1 2">ET340</strain>
    </source>
</reference>
<dbReference type="Proteomes" id="UP001529380">
    <property type="component" value="Unassembled WGS sequence"/>
</dbReference>